<feature type="region of interest" description="Disordered" evidence="1">
    <location>
        <begin position="61"/>
        <end position="81"/>
    </location>
</feature>
<reference evidence="2 3" key="1">
    <citation type="submission" date="2018-10" db="EMBL/GenBank/DDBJ databases">
        <authorList>
            <person name="Ekblom R."/>
            <person name="Jareborg N."/>
        </authorList>
    </citation>
    <scope>NUCLEOTIDE SEQUENCE [LARGE SCALE GENOMIC DNA]</scope>
    <source>
        <tissue evidence="2">Muscle</tissue>
    </source>
</reference>
<name>A0A9X9LDH4_GULGU</name>
<sequence length="169" mass="18422">MLWAGTELPPPALRRAWLRYGENTSGVSGLGPHQGPPPSRRMVCPRLALESLPSSSLLYPRSSRAYPSPGQERGWSWARGEAGQDLESLSEESQEGCGLYSRQQARNISRSSGTVSFSETLSLAPMKSTPPRCKGIDVWAVALLAVTLPWTTSRILAESTSKTLYSVME</sequence>
<dbReference type="EMBL" id="CYRY02001003">
    <property type="protein sequence ID" value="VCW55662.1"/>
    <property type="molecule type" value="Genomic_DNA"/>
</dbReference>
<dbReference type="AlphaFoldDB" id="A0A9X9LDH4"/>
<protein>
    <submittedName>
        <fullName evidence="2">Uncharacterized protein</fullName>
    </submittedName>
</protein>
<evidence type="ECO:0000313" key="2">
    <source>
        <dbReference type="EMBL" id="VCW55662.1"/>
    </source>
</evidence>
<evidence type="ECO:0000256" key="1">
    <source>
        <dbReference type="SAM" id="MobiDB-lite"/>
    </source>
</evidence>
<organism evidence="2 3">
    <name type="scientific">Gulo gulo</name>
    <name type="common">Wolverine</name>
    <name type="synonym">Gluton</name>
    <dbReference type="NCBI Taxonomy" id="48420"/>
    <lineage>
        <taxon>Eukaryota</taxon>
        <taxon>Metazoa</taxon>
        <taxon>Chordata</taxon>
        <taxon>Craniata</taxon>
        <taxon>Vertebrata</taxon>
        <taxon>Euteleostomi</taxon>
        <taxon>Mammalia</taxon>
        <taxon>Eutheria</taxon>
        <taxon>Laurasiatheria</taxon>
        <taxon>Carnivora</taxon>
        <taxon>Caniformia</taxon>
        <taxon>Musteloidea</taxon>
        <taxon>Mustelidae</taxon>
        <taxon>Guloninae</taxon>
        <taxon>Gulo</taxon>
    </lineage>
</organism>
<dbReference type="Proteomes" id="UP000269945">
    <property type="component" value="Unassembled WGS sequence"/>
</dbReference>
<keyword evidence="3" id="KW-1185">Reference proteome</keyword>
<comment type="caution">
    <text evidence="2">The sequence shown here is derived from an EMBL/GenBank/DDBJ whole genome shotgun (WGS) entry which is preliminary data.</text>
</comment>
<gene>
    <name evidence="2" type="ORF">BN2614_LOCUS1</name>
</gene>
<proteinExistence type="predicted"/>
<evidence type="ECO:0000313" key="3">
    <source>
        <dbReference type="Proteomes" id="UP000269945"/>
    </source>
</evidence>
<accession>A0A9X9LDH4</accession>
<feature type="non-terminal residue" evidence="2">
    <location>
        <position position="169"/>
    </location>
</feature>